<comment type="caution">
    <text evidence="1">The sequence shown here is derived from an EMBL/GenBank/DDBJ whole genome shotgun (WGS) entry which is preliminary data.</text>
</comment>
<sequence>MELFGTHVFDCTGVDSSRTPLGSGGSPALGEAARRFAAGPDPRVSPRIAPAQPAAGVRATVVGAGYSAATSVLNLLCGGADVTWVRRTPTAGGVYEVLGDDPLPRRRELCERANAAAGGGKVREVVGDVARLGDGELEVRTAGGGEAVVEFDRLYVNVGGRPDLDLCRELQVHTCYATEGPMK</sequence>
<proteinExistence type="predicted"/>
<dbReference type="InterPro" id="IPR036188">
    <property type="entry name" value="FAD/NAD-bd_sf"/>
</dbReference>
<dbReference type="EMBL" id="BRYB01000107">
    <property type="protein sequence ID" value="GMI22875.1"/>
    <property type="molecule type" value="Genomic_DNA"/>
</dbReference>
<reference evidence="1 2" key="1">
    <citation type="journal article" date="2023" name="Commun. Biol.">
        <title>Genome analysis of Parmales, the sister group of diatoms, reveals the evolutionary specialization of diatoms from phago-mixotrophs to photoautotrophs.</title>
        <authorList>
            <person name="Ban H."/>
            <person name="Sato S."/>
            <person name="Yoshikawa S."/>
            <person name="Yamada K."/>
            <person name="Nakamura Y."/>
            <person name="Ichinomiya M."/>
            <person name="Sato N."/>
            <person name="Blanc-Mathieu R."/>
            <person name="Endo H."/>
            <person name="Kuwata A."/>
            <person name="Ogata H."/>
        </authorList>
    </citation>
    <scope>NUCLEOTIDE SEQUENCE [LARGE SCALE GENOMIC DNA]</scope>
</reference>
<organism evidence="1 2">
    <name type="scientific">Tetraparma gracilis</name>
    <dbReference type="NCBI Taxonomy" id="2962635"/>
    <lineage>
        <taxon>Eukaryota</taxon>
        <taxon>Sar</taxon>
        <taxon>Stramenopiles</taxon>
        <taxon>Ochrophyta</taxon>
        <taxon>Bolidophyceae</taxon>
        <taxon>Parmales</taxon>
        <taxon>Triparmaceae</taxon>
        <taxon>Tetraparma</taxon>
    </lineage>
</organism>
<keyword evidence="2" id="KW-1185">Reference proteome</keyword>
<accession>A0ABQ6MAW4</accession>
<gene>
    <name evidence="1" type="ORF">TeGR_g5599</name>
</gene>
<name>A0ABQ6MAW4_9STRA</name>
<feature type="non-terminal residue" evidence="1">
    <location>
        <position position="183"/>
    </location>
</feature>
<protein>
    <recommendedName>
        <fullName evidence="3">L-ornithine N(5)-oxygenase</fullName>
    </recommendedName>
</protein>
<evidence type="ECO:0000313" key="2">
    <source>
        <dbReference type="Proteomes" id="UP001165060"/>
    </source>
</evidence>
<evidence type="ECO:0000313" key="1">
    <source>
        <dbReference type="EMBL" id="GMI22875.1"/>
    </source>
</evidence>
<evidence type="ECO:0008006" key="3">
    <source>
        <dbReference type="Google" id="ProtNLM"/>
    </source>
</evidence>
<dbReference type="SUPFAM" id="SSF51905">
    <property type="entry name" value="FAD/NAD(P)-binding domain"/>
    <property type="match status" value="1"/>
</dbReference>
<dbReference type="Proteomes" id="UP001165060">
    <property type="component" value="Unassembled WGS sequence"/>
</dbReference>